<organism evidence="1 2">
    <name type="scientific">Rhodobium orientis</name>
    <dbReference type="NCBI Taxonomy" id="34017"/>
    <lineage>
        <taxon>Bacteria</taxon>
        <taxon>Pseudomonadati</taxon>
        <taxon>Pseudomonadota</taxon>
        <taxon>Alphaproteobacteria</taxon>
        <taxon>Hyphomicrobiales</taxon>
        <taxon>Rhodobiaceae</taxon>
        <taxon>Rhodobium</taxon>
    </lineage>
</organism>
<dbReference type="InterPro" id="IPR012863">
    <property type="entry name" value="DUF1636"/>
</dbReference>
<evidence type="ECO:0008006" key="3">
    <source>
        <dbReference type="Google" id="ProtNLM"/>
    </source>
</evidence>
<dbReference type="OrthoDB" id="424426at2"/>
<reference evidence="1 2" key="1">
    <citation type="submission" date="2017-07" db="EMBL/GenBank/DDBJ databases">
        <title>Draft Genome Sequences of Select Purple Nonsulfur Bacteria.</title>
        <authorList>
            <person name="Lasarre B."/>
            <person name="Mckinlay J.B."/>
        </authorList>
    </citation>
    <scope>NUCLEOTIDE SEQUENCE [LARGE SCALE GENOMIC DNA]</scope>
    <source>
        <strain evidence="1 2">DSM 11290</strain>
    </source>
</reference>
<dbReference type="AlphaFoldDB" id="A0A327JJB4"/>
<sequence>MPDDDQPLLHVCVTCKNAKLPAPGEDDPAHGRVLYERIAVKLQGDAEAPIAVEPIVCMANCEQGCSVAISAPGKWSYLLGHLTPDHADDLITYGAAFRASKKGTVFRSKRPASLYDAIVARFPGMLAKDEEPQT</sequence>
<gene>
    <name evidence="1" type="ORF">CH339_13665</name>
</gene>
<dbReference type="EMBL" id="NPEV01000029">
    <property type="protein sequence ID" value="RAI26510.1"/>
    <property type="molecule type" value="Genomic_DNA"/>
</dbReference>
<keyword evidence="2" id="KW-1185">Reference proteome</keyword>
<accession>A0A327JJB4</accession>
<evidence type="ECO:0000313" key="1">
    <source>
        <dbReference type="EMBL" id="RAI26510.1"/>
    </source>
</evidence>
<dbReference type="Pfam" id="PF07845">
    <property type="entry name" value="DUF1636"/>
    <property type="match status" value="1"/>
</dbReference>
<proteinExistence type="predicted"/>
<comment type="caution">
    <text evidence="1">The sequence shown here is derived from an EMBL/GenBank/DDBJ whole genome shotgun (WGS) entry which is preliminary data.</text>
</comment>
<protein>
    <recommendedName>
        <fullName evidence="3">Metal-binding protein</fullName>
    </recommendedName>
</protein>
<dbReference type="Proteomes" id="UP000249299">
    <property type="component" value="Unassembled WGS sequence"/>
</dbReference>
<dbReference type="CDD" id="cd02980">
    <property type="entry name" value="TRX_Fd_family"/>
    <property type="match status" value="1"/>
</dbReference>
<evidence type="ECO:0000313" key="2">
    <source>
        <dbReference type="Proteomes" id="UP000249299"/>
    </source>
</evidence>
<dbReference type="RefSeq" id="WP_111434927.1">
    <property type="nucleotide sequence ID" value="NZ_JACIGG010000019.1"/>
</dbReference>
<name>A0A327JJB4_9HYPH</name>